<dbReference type="Gene3D" id="3.80.10.10">
    <property type="entry name" value="Ribonuclease Inhibitor"/>
    <property type="match status" value="2"/>
</dbReference>
<dbReference type="SUPFAM" id="SSF52058">
    <property type="entry name" value="L domain-like"/>
    <property type="match status" value="1"/>
</dbReference>
<proteinExistence type="predicted"/>
<evidence type="ECO:0000313" key="6">
    <source>
        <dbReference type="Proteomes" id="UP001187192"/>
    </source>
</evidence>
<evidence type="ECO:0000313" key="5">
    <source>
        <dbReference type="EMBL" id="GMN28311.1"/>
    </source>
</evidence>
<gene>
    <name evidence="5" type="ORF">TIFTF001_046221</name>
</gene>
<dbReference type="EMBL" id="BTGU01004515">
    <property type="protein sequence ID" value="GMN28311.1"/>
    <property type="molecule type" value="Genomic_DNA"/>
</dbReference>
<name>A0AA87ZRD1_FICCA</name>
<sequence>MTVATCDGRMHNMRNCVELEEQLQKNGLKDEIAISVLDKDRADKKVHQKLDYCYLEDVALIGELKNLEILDLSNSWIVELPKEVGQLTQLRLLDLKKCSRVAVIQPNVISSLTQLEELDMESSFTNWNTEEVNCQVKNASLEELKHLSALTALRLQIRDAGILPKDVFSGNLERYRISLGNDMVLSDYNPSLSRMMKLFHVNIGIVEDQHGLQLLLERIEDFSLIGLQGFNSIVGELDEIEGFPYLKIFQFKNKNGVRYIINSTKQNHACNAFESLISLQFHTLSELETICSHEKLAAESFGIRVLNCKRLKNLFSVAVAKGLSQLEEITVKNCKRIEMVVVAYGRESDFFSDSRTSYTSTRSIVEILTADSLSPLFNRKVSLPSLVYLKLSDLTSVKYIWCYPLFKCLEKLDIGYCDLLEEVFYVEGLDNVDEEIDMQPLQVPLCELRLTCLPSLRYIRKYVPQEATLHLKMLKWLRVEDCKTLDYIFSPTMGTGLVDPEIIEIKTCKMLEEVVADGDEELMPEINEIMFPYLKEIVITECPNLTTFDFVIVFFSERVSLPKLEVLKLCKLPELMYIRYRKIAASSGSFCNLRKIVLQECPLISKIIPSEVLFFLKSLEKLKLQRCRLVEEVFDFRKINAVDDESDKMLFPLCRISLEDLPMLKCVWKNFAQGISFYYFKHLKKLNIVNCRNLKHIFCASMASSLVGLEAVTISFFKKLQQVIGSTVGEEEEGGGSTLSDDKITFPQLNSLRLSDLCDL</sequence>
<dbReference type="Proteomes" id="UP001187192">
    <property type="component" value="Unassembled WGS sequence"/>
</dbReference>
<comment type="caution">
    <text evidence="5">The sequence shown here is derived from an EMBL/GenBank/DDBJ whole genome shotgun (WGS) entry which is preliminary data.</text>
</comment>
<dbReference type="AlphaFoldDB" id="A0AA87ZRD1"/>
<dbReference type="InterPro" id="IPR050905">
    <property type="entry name" value="Plant_NBS-LRR"/>
</dbReference>
<dbReference type="InterPro" id="IPR032675">
    <property type="entry name" value="LRR_dom_sf"/>
</dbReference>
<dbReference type="InterPro" id="IPR057135">
    <property type="entry name" value="At4g27190-like_LRR"/>
</dbReference>
<dbReference type="PANTHER" id="PTHR33463">
    <property type="entry name" value="NB-ARC DOMAIN-CONTAINING PROTEIN-RELATED"/>
    <property type="match status" value="1"/>
</dbReference>
<evidence type="ECO:0000259" key="3">
    <source>
        <dbReference type="Pfam" id="PF23247"/>
    </source>
</evidence>
<dbReference type="Pfam" id="PF23247">
    <property type="entry name" value="LRR_RPS2"/>
    <property type="match status" value="3"/>
</dbReference>
<accession>A0AA87ZRD1</accession>
<keyword evidence="2" id="KW-0611">Plant defense</keyword>
<evidence type="ECO:0000259" key="4">
    <source>
        <dbReference type="Pfam" id="PF23598"/>
    </source>
</evidence>
<feature type="domain" description="Disease resistance protein At4g27190-like leucine-rich repeats" evidence="3">
    <location>
        <begin position="565"/>
        <end position="714"/>
    </location>
</feature>
<keyword evidence="1" id="KW-0677">Repeat</keyword>
<evidence type="ECO:0000256" key="1">
    <source>
        <dbReference type="ARBA" id="ARBA00022737"/>
    </source>
</evidence>
<evidence type="ECO:0000256" key="2">
    <source>
        <dbReference type="ARBA" id="ARBA00022821"/>
    </source>
</evidence>
<feature type="domain" description="Disease resistance R13L4/SHOC-2-like LRR" evidence="4">
    <location>
        <begin position="61"/>
        <end position="159"/>
    </location>
</feature>
<keyword evidence="6" id="KW-1185">Reference proteome</keyword>
<feature type="domain" description="Disease resistance protein At4g27190-like leucine-rich repeats" evidence="3">
    <location>
        <begin position="247"/>
        <end position="335"/>
    </location>
</feature>
<dbReference type="PANTHER" id="PTHR33463:SF204">
    <property type="entry name" value="NB-ARC DOMAIN-CONTAINING PROTEIN"/>
    <property type="match status" value="1"/>
</dbReference>
<feature type="domain" description="Disease resistance protein At4g27190-like leucine-rich repeats" evidence="3">
    <location>
        <begin position="401"/>
        <end position="509"/>
    </location>
</feature>
<protein>
    <submittedName>
        <fullName evidence="5">Uncharacterized protein</fullName>
    </submittedName>
</protein>
<dbReference type="InterPro" id="IPR055414">
    <property type="entry name" value="LRR_R13L4/SHOC2-like"/>
</dbReference>
<reference evidence="5" key="1">
    <citation type="submission" date="2023-07" db="EMBL/GenBank/DDBJ databases">
        <title>draft genome sequence of fig (Ficus carica).</title>
        <authorList>
            <person name="Takahashi T."/>
            <person name="Nishimura K."/>
        </authorList>
    </citation>
    <scope>NUCLEOTIDE SEQUENCE</scope>
</reference>
<dbReference type="Pfam" id="PF23598">
    <property type="entry name" value="LRR_14"/>
    <property type="match status" value="1"/>
</dbReference>
<organism evidence="5 6">
    <name type="scientific">Ficus carica</name>
    <name type="common">Common fig</name>
    <dbReference type="NCBI Taxonomy" id="3494"/>
    <lineage>
        <taxon>Eukaryota</taxon>
        <taxon>Viridiplantae</taxon>
        <taxon>Streptophyta</taxon>
        <taxon>Embryophyta</taxon>
        <taxon>Tracheophyta</taxon>
        <taxon>Spermatophyta</taxon>
        <taxon>Magnoliopsida</taxon>
        <taxon>eudicotyledons</taxon>
        <taxon>Gunneridae</taxon>
        <taxon>Pentapetalae</taxon>
        <taxon>rosids</taxon>
        <taxon>fabids</taxon>
        <taxon>Rosales</taxon>
        <taxon>Moraceae</taxon>
        <taxon>Ficeae</taxon>
        <taxon>Ficus</taxon>
    </lineage>
</organism>